<evidence type="ECO:0000259" key="1">
    <source>
        <dbReference type="Pfam" id="PF14471"/>
    </source>
</evidence>
<name>A0A412KX19_9FIRM</name>
<feature type="domain" description="DUF4428" evidence="1">
    <location>
        <begin position="10"/>
        <end position="57"/>
    </location>
</feature>
<organism evidence="2 3">
    <name type="scientific">Dorea formicigenerans</name>
    <dbReference type="NCBI Taxonomy" id="39486"/>
    <lineage>
        <taxon>Bacteria</taxon>
        <taxon>Bacillati</taxon>
        <taxon>Bacillota</taxon>
        <taxon>Clostridia</taxon>
        <taxon>Lachnospirales</taxon>
        <taxon>Lachnospiraceae</taxon>
        <taxon>Dorea</taxon>
    </lineage>
</organism>
<gene>
    <name evidence="2" type="ORF">DWX78_01660</name>
</gene>
<evidence type="ECO:0000313" key="2">
    <source>
        <dbReference type="EMBL" id="RGS73222.1"/>
    </source>
</evidence>
<dbReference type="Pfam" id="PF14471">
    <property type="entry name" value="DUF4428"/>
    <property type="match status" value="1"/>
</dbReference>
<reference evidence="2 3" key="1">
    <citation type="submission" date="2018-08" db="EMBL/GenBank/DDBJ databases">
        <title>A genome reference for cultivated species of the human gut microbiota.</title>
        <authorList>
            <person name="Zou Y."/>
            <person name="Xue W."/>
            <person name="Luo G."/>
        </authorList>
    </citation>
    <scope>NUCLEOTIDE SEQUENCE [LARGE SCALE GENOMIC DNA]</scope>
    <source>
        <strain evidence="2 3">AF21-25</strain>
    </source>
</reference>
<dbReference type="InterPro" id="IPR027872">
    <property type="entry name" value="DUF4428"/>
</dbReference>
<sequence>MSMGLFDKKTCDICGGKIGMLGNRKLDDGNLCKECAGKLSPWFEERRRSTVEDIKRQLQYREQNKSRVQVFQVTRDFASDKYHVYIDDTKGQFAITKKLSVDNNPDILDLTQVVQARMEQERHEEEEKYKDSEGNMKSYMPPRYHYSYDYKMRIAVNSPWFDDMDFQMNTFEIKEEDRGHLMEMESLGNQIIMALTGQSGIQNQGMYGMPNQQGMQSQNMYGMQGQPGMQGQNMYGMQGQPGMQGQNIYGMQGQPGMQGQNMYGMQGQPGMQGQSMYGAGVVDMQGGMMPQRGTIQNQPVTPNQQGMQSQNMYGMRGQPGMQNQNMYGMQGQPGMQGQRMIRCDKCGWTPSDRNNIPQFCPMCGDPINEFDMQ</sequence>
<dbReference type="Proteomes" id="UP000285981">
    <property type="component" value="Unassembled WGS sequence"/>
</dbReference>
<protein>
    <submittedName>
        <fullName evidence="2">DUF4428 domain-containing protein</fullName>
    </submittedName>
</protein>
<dbReference type="AlphaFoldDB" id="A0A412KX19"/>
<evidence type="ECO:0000313" key="3">
    <source>
        <dbReference type="Proteomes" id="UP000285981"/>
    </source>
</evidence>
<dbReference type="EMBL" id="QRVU01000005">
    <property type="protein sequence ID" value="RGS73222.1"/>
    <property type="molecule type" value="Genomic_DNA"/>
</dbReference>
<proteinExistence type="predicted"/>
<accession>A0A412KX19</accession>
<comment type="caution">
    <text evidence="2">The sequence shown here is derived from an EMBL/GenBank/DDBJ whole genome shotgun (WGS) entry which is preliminary data.</text>
</comment>